<gene>
    <name evidence="1" type="ORF">N3K66_003279</name>
</gene>
<proteinExistence type="predicted"/>
<reference evidence="1" key="1">
    <citation type="submission" date="2022-10" db="EMBL/GenBank/DDBJ databases">
        <title>Complete Genome of Trichothecium roseum strain YXFP-22015, a Plant Pathogen Isolated from Citrus.</title>
        <authorList>
            <person name="Wang Y."/>
            <person name="Zhu L."/>
        </authorList>
    </citation>
    <scope>NUCLEOTIDE SEQUENCE</scope>
    <source>
        <strain evidence="1">YXFP-22015</strain>
    </source>
</reference>
<sequence length="214" mass="22869">MAAPVSANIAIIIGSQRQPRAGPQIATFVHDVIAQHHQQASPTVKIETVDIAALGLPLYDEPGIPQQITDPAGYAHEHTRAWSRLVSSFDGFVFVTPQYNWGVPAGLKNAIDYLFNEWTGKVAMVVSYGGHGGGKADDALRVVLGGGLKMRVVEGRVNLTFWGRDVVWAAFAGEDLGLDAGKVDGPWSDAKGDIVGAWEELLGIIDQRSTQAVA</sequence>
<comment type="caution">
    <text evidence="1">The sequence shown here is derived from an EMBL/GenBank/DDBJ whole genome shotgun (WGS) entry which is preliminary data.</text>
</comment>
<dbReference type="EMBL" id="CM047942">
    <property type="protein sequence ID" value="KAI9901462.1"/>
    <property type="molecule type" value="Genomic_DNA"/>
</dbReference>
<evidence type="ECO:0000313" key="2">
    <source>
        <dbReference type="Proteomes" id="UP001163324"/>
    </source>
</evidence>
<name>A0ACC0V7K2_9HYPO</name>
<organism evidence="1 2">
    <name type="scientific">Trichothecium roseum</name>
    <dbReference type="NCBI Taxonomy" id="47278"/>
    <lineage>
        <taxon>Eukaryota</taxon>
        <taxon>Fungi</taxon>
        <taxon>Dikarya</taxon>
        <taxon>Ascomycota</taxon>
        <taxon>Pezizomycotina</taxon>
        <taxon>Sordariomycetes</taxon>
        <taxon>Hypocreomycetidae</taxon>
        <taxon>Hypocreales</taxon>
        <taxon>Hypocreales incertae sedis</taxon>
        <taxon>Trichothecium</taxon>
    </lineage>
</organism>
<accession>A0ACC0V7K2</accession>
<dbReference type="Proteomes" id="UP001163324">
    <property type="component" value="Chromosome 3"/>
</dbReference>
<keyword evidence="2" id="KW-1185">Reference proteome</keyword>
<protein>
    <submittedName>
        <fullName evidence="1">Uncharacterized protein</fullName>
    </submittedName>
</protein>
<evidence type="ECO:0000313" key="1">
    <source>
        <dbReference type="EMBL" id="KAI9901462.1"/>
    </source>
</evidence>